<reference evidence="2 3" key="1">
    <citation type="journal article" date="2007" name="Nature">
        <title>Light stimulates growth of proteorhodopsin-containing marine Flavobacteria.</title>
        <authorList>
            <person name="Gomez-Consarnau L."/>
            <person name="Gonzalez J.M."/>
            <person name="Coll-Llado M."/>
            <person name="Gourdon P."/>
            <person name="Pascher T."/>
            <person name="Neutze R."/>
            <person name="Pedros-Alio C."/>
            <person name="Pinhassi J."/>
        </authorList>
    </citation>
    <scope>NUCLEOTIDE SEQUENCE [LARGE SCALE GENOMIC DNA]</scope>
    <source>
        <strain evidence="2 3">MED217</strain>
    </source>
</reference>
<dbReference type="InterPro" id="IPR018550">
    <property type="entry name" value="Lipid-A_deacylase-rel"/>
</dbReference>
<protein>
    <recommendedName>
        <fullName evidence="4">Deacylase</fullName>
    </recommendedName>
</protein>
<accession>A3XKM0</accession>
<dbReference type="Proteomes" id="UP000001601">
    <property type="component" value="Unassembled WGS sequence"/>
</dbReference>
<feature type="chain" id="PRO_5002663898" description="Deacylase" evidence="1">
    <location>
        <begin position="24"/>
        <end position="374"/>
    </location>
</feature>
<evidence type="ECO:0000313" key="2">
    <source>
        <dbReference type="EMBL" id="EAQ49909.1"/>
    </source>
</evidence>
<dbReference type="AlphaFoldDB" id="A3XKM0"/>
<dbReference type="EMBL" id="AANC01000003">
    <property type="protein sequence ID" value="EAQ49909.1"/>
    <property type="molecule type" value="Genomic_DNA"/>
</dbReference>
<evidence type="ECO:0008006" key="4">
    <source>
        <dbReference type="Google" id="ProtNLM"/>
    </source>
</evidence>
<dbReference type="Pfam" id="PF09411">
    <property type="entry name" value="PagL"/>
    <property type="match status" value="1"/>
</dbReference>
<organism evidence="2 3">
    <name type="scientific">Leeuwenhoekiella blandensis (strain CECT 7118 / CCUG 51940 / KCTC 22103 / MED217)</name>
    <name type="common">Flavobacterium sp. (strain MED217)</name>
    <dbReference type="NCBI Taxonomy" id="398720"/>
    <lineage>
        <taxon>Bacteria</taxon>
        <taxon>Pseudomonadati</taxon>
        <taxon>Bacteroidota</taxon>
        <taxon>Flavobacteriia</taxon>
        <taxon>Flavobacteriales</taxon>
        <taxon>Flavobacteriaceae</taxon>
        <taxon>Leeuwenhoekiella</taxon>
    </lineage>
</organism>
<name>A3XKM0_LEEBM</name>
<feature type="signal peptide" evidence="1">
    <location>
        <begin position="1"/>
        <end position="23"/>
    </location>
</feature>
<proteinExistence type="predicted"/>
<comment type="caution">
    <text evidence="2">The sequence shown here is derived from an EMBL/GenBank/DDBJ whole genome shotgun (WGS) entry which is preliminary data.</text>
</comment>
<dbReference type="STRING" id="398720.MED217_02125"/>
<dbReference type="eggNOG" id="ENOG502Z8CE">
    <property type="taxonomic scope" value="Bacteria"/>
</dbReference>
<sequence length="374" mass="43334">MKIKPLMRFLFLALLTFTFSLNAQEIEFAKEQKPVSLDASFFYGSILEHNPDINHLITGHPTGFILSYNRKTYGFNEWERRYNYPDWGFSMAYQDMHNEYLGENISFYGHFNFYFLNRNAYFRIGQGVAIAGSPYDPETNYINNAYGTKLLSSTYIALQYNKQNLYKGFGLNTGFTIIHYSNANLRAPNNSTNTFAFNVGVNYNLDYENFPDYIPEGERTKFTEPIHYNLVLRGGANESDIVGQGQFPFFVVSAFADKRINHKSTLVAGTDVFFAYFFKELIKLQAASFPELGVRGDEDWKRVGLFIGHELRFNKIAFVSHLGYYIYYPYEFENRLYNRLGLKRYFTEDIFAAVTVKAHGAKAEGVEFSLGYRF</sequence>
<evidence type="ECO:0000256" key="1">
    <source>
        <dbReference type="SAM" id="SignalP"/>
    </source>
</evidence>
<gene>
    <name evidence="2" type="ORF">MED217_02125</name>
</gene>
<dbReference type="Gene3D" id="2.40.160.20">
    <property type="match status" value="1"/>
</dbReference>
<evidence type="ECO:0000313" key="3">
    <source>
        <dbReference type="Proteomes" id="UP000001601"/>
    </source>
</evidence>
<dbReference type="HOGENOM" id="CLU_057487_0_0_10"/>
<keyword evidence="1" id="KW-0732">Signal</keyword>
<keyword evidence="3" id="KW-1185">Reference proteome</keyword>